<comment type="caution">
    <text evidence="2">The sequence shown here is derived from an EMBL/GenBank/DDBJ whole genome shotgun (WGS) entry which is preliminary data.</text>
</comment>
<evidence type="ECO:0000256" key="1">
    <source>
        <dbReference type="SAM" id="MobiDB-lite"/>
    </source>
</evidence>
<sequence length="122" mass="13965">MKRKTPANFKEHFLGIWADLNDPLELAEKLDAYDSLRPGRKNNPNQTFKMKEEFRKPFPIKKSPPVGDSMITAHQDPLEQYLDSQVPELKEESPSSVMDAGLLESSSQSVLPARELKKRKQQ</sequence>
<accession>A0A8X6NUF8</accession>
<organism evidence="2 3">
    <name type="scientific">Nephila pilipes</name>
    <name type="common">Giant wood spider</name>
    <name type="synonym">Nephila maculata</name>
    <dbReference type="NCBI Taxonomy" id="299642"/>
    <lineage>
        <taxon>Eukaryota</taxon>
        <taxon>Metazoa</taxon>
        <taxon>Ecdysozoa</taxon>
        <taxon>Arthropoda</taxon>
        <taxon>Chelicerata</taxon>
        <taxon>Arachnida</taxon>
        <taxon>Araneae</taxon>
        <taxon>Araneomorphae</taxon>
        <taxon>Entelegynae</taxon>
        <taxon>Araneoidea</taxon>
        <taxon>Nephilidae</taxon>
        <taxon>Nephila</taxon>
    </lineage>
</organism>
<evidence type="ECO:0000313" key="2">
    <source>
        <dbReference type="EMBL" id="GFT32044.1"/>
    </source>
</evidence>
<reference evidence="2" key="1">
    <citation type="submission" date="2020-08" db="EMBL/GenBank/DDBJ databases">
        <title>Multicomponent nature underlies the extraordinary mechanical properties of spider dragline silk.</title>
        <authorList>
            <person name="Kono N."/>
            <person name="Nakamura H."/>
            <person name="Mori M."/>
            <person name="Yoshida Y."/>
            <person name="Ohtoshi R."/>
            <person name="Malay A.D."/>
            <person name="Moran D.A.P."/>
            <person name="Tomita M."/>
            <person name="Numata K."/>
            <person name="Arakawa K."/>
        </authorList>
    </citation>
    <scope>NUCLEOTIDE SEQUENCE</scope>
</reference>
<dbReference type="Proteomes" id="UP000887013">
    <property type="component" value="Unassembled WGS sequence"/>
</dbReference>
<evidence type="ECO:0000313" key="3">
    <source>
        <dbReference type="Proteomes" id="UP000887013"/>
    </source>
</evidence>
<dbReference type="AlphaFoldDB" id="A0A8X6NUF8"/>
<protein>
    <submittedName>
        <fullName evidence="2">Uncharacterized protein</fullName>
    </submittedName>
</protein>
<dbReference type="EMBL" id="BMAW01013113">
    <property type="protein sequence ID" value="GFT32044.1"/>
    <property type="molecule type" value="Genomic_DNA"/>
</dbReference>
<proteinExistence type="predicted"/>
<feature type="region of interest" description="Disordered" evidence="1">
    <location>
        <begin position="35"/>
        <end position="122"/>
    </location>
</feature>
<keyword evidence="3" id="KW-1185">Reference proteome</keyword>
<dbReference type="OrthoDB" id="10415882at2759"/>
<gene>
    <name evidence="2" type="ORF">NPIL_671721</name>
</gene>
<name>A0A8X6NUF8_NEPPI</name>